<evidence type="ECO:0000313" key="1">
    <source>
        <dbReference type="Proteomes" id="UP000095286"/>
    </source>
</evidence>
<reference evidence="2" key="1">
    <citation type="submission" date="2016-11" db="UniProtKB">
        <authorList>
            <consortium name="WormBaseParasite"/>
        </authorList>
    </citation>
    <scope>IDENTIFICATION</scope>
    <source>
        <strain evidence="2">KR3021</strain>
    </source>
</reference>
<dbReference type="WBParaSite" id="RSKR_0000269800.1">
    <property type="protein sequence ID" value="RSKR_0000269800.1"/>
    <property type="gene ID" value="RSKR_0000269800"/>
</dbReference>
<accession>A0AC35TP70</accession>
<proteinExistence type="predicted"/>
<sequence>MSTSFEAVVRTYDEELKYIEQVGPCTYRIKKGFVPNMNVEGKFYLNDNIKEHALKEIELCCQRGSVGGYIPAVKQIANVAALPGIVGQSIGLPDMHSGYGFAIGNVAAFDCESEEGVISPGGVGFDINCGVRLIRTNLFEEDVLPVKEELTQALFDHIPVGVGSKGIIPIGTSDFEECLEMGMDWTLREGYSWPEDKEHCEEYGRMIQADATQVTTRAKKRGMPQLGTLGAGKQRSNQKFIGKG</sequence>
<protein>
    <submittedName>
        <fullName evidence="2">3'-phosphate/5'-hydroxy nucleic acid ligase</fullName>
    </submittedName>
</protein>
<evidence type="ECO:0000313" key="2">
    <source>
        <dbReference type="WBParaSite" id="RSKR_0000269800.1"/>
    </source>
</evidence>
<organism evidence="1 2">
    <name type="scientific">Rhabditophanes sp. KR3021</name>
    <dbReference type="NCBI Taxonomy" id="114890"/>
    <lineage>
        <taxon>Eukaryota</taxon>
        <taxon>Metazoa</taxon>
        <taxon>Ecdysozoa</taxon>
        <taxon>Nematoda</taxon>
        <taxon>Chromadorea</taxon>
        <taxon>Rhabditida</taxon>
        <taxon>Tylenchina</taxon>
        <taxon>Panagrolaimomorpha</taxon>
        <taxon>Strongyloidoidea</taxon>
        <taxon>Alloionematidae</taxon>
        <taxon>Rhabditophanes</taxon>
    </lineage>
</organism>
<dbReference type="Proteomes" id="UP000095286">
    <property type="component" value="Unplaced"/>
</dbReference>
<name>A0AC35TP70_9BILA</name>